<proteinExistence type="predicted"/>
<dbReference type="InterPro" id="IPR003594">
    <property type="entry name" value="HATPase_dom"/>
</dbReference>
<gene>
    <name evidence="8" type="ORF">DYU11_03945</name>
</gene>
<evidence type="ECO:0000256" key="2">
    <source>
        <dbReference type="ARBA" id="ARBA00012438"/>
    </source>
</evidence>
<dbReference type="Gene3D" id="3.30.565.10">
    <property type="entry name" value="Histidine kinase-like ATPase, C-terminal domain"/>
    <property type="match status" value="1"/>
</dbReference>
<dbReference type="Pfam" id="PF00512">
    <property type="entry name" value="HisKA"/>
    <property type="match status" value="1"/>
</dbReference>
<feature type="coiled-coil region" evidence="4">
    <location>
        <begin position="413"/>
        <end position="477"/>
    </location>
</feature>
<dbReference type="InterPro" id="IPR005467">
    <property type="entry name" value="His_kinase_dom"/>
</dbReference>
<keyword evidence="8" id="KW-0418">Kinase</keyword>
<comment type="caution">
    <text evidence="8">The sequence shown here is derived from an EMBL/GenBank/DDBJ whole genome shotgun (WGS) entry which is preliminary data.</text>
</comment>
<dbReference type="InterPro" id="IPR036890">
    <property type="entry name" value="HATPase_C_sf"/>
</dbReference>
<feature type="transmembrane region" description="Helical" evidence="5">
    <location>
        <begin position="225"/>
        <end position="243"/>
    </location>
</feature>
<evidence type="ECO:0000256" key="3">
    <source>
        <dbReference type="ARBA" id="ARBA00022553"/>
    </source>
</evidence>
<feature type="signal peptide" evidence="6">
    <location>
        <begin position="1"/>
        <end position="22"/>
    </location>
</feature>
<evidence type="ECO:0000256" key="6">
    <source>
        <dbReference type="SAM" id="SignalP"/>
    </source>
</evidence>
<feature type="transmembrane region" description="Helical" evidence="5">
    <location>
        <begin position="255"/>
        <end position="276"/>
    </location>
</feature>
<keyword evidence="5" id="KW-1133">Transmembrane helix</keyword>
<evidence type="ECO:0000313" key="9">
    <source>
        <dbReference type="Proteomes" id="UP000283523"/>
    </source>
</evidence>
<keyword evidence="6" id="KW-0732">Signal</keyword>
<dbReference type="InterPro" id="IPR036097">
    <property type="entry name" value="HisK_dim/P_sf"/>
</dbReference>
<comment type="catalytic activity">
    <reaction evidence="1">
        <text>ATP + protein L-histidine = ADP + protein N-phospho-L-histidine.</text>
        <dbReference type="EC" id="2.7.13.3"/>
    </reaction>
</comment>
<organism evidence="8 9">
    <name type="scientific">Fibrisoma montanum</name>
    <dbReference type="NCBI Taxonomy" id="2305895"/>
    <lineage>
        <taxon>Bacteria</taxon>
        <taxon>Pseudomonadati</taxon>
        <taxon>Bacteroidota</taxon>
        <taxon>Cytophagia</taxon>
        <taxon>Cytophagales</taxon>
        <taxon>Spirosomataceae</taxon>
        <taxon>Fibrisoma</taxon>
    </lineage>
</organism>
<keyword evidence="8" id="KW-0808">Transferase</keyword>
<evidence type="ECO:0000259" key="7">
    <source>
        <dbReference type="PROSITE" id="PS50109"/>
    </source>
</evidence>
<reference evidence="8 9" key="1">
    <citation type="submission" date="2018-08" db="EMBL/GenBank/DDBJ databases">
        <title>Fibrisoma montanum sp. nov., isolated from Danxia mountain soil.</title>
        <authorList>
            <person name="Huang Y."/>
        </authorList>
    </citation>
    <scope>NUCLEOTIDE SEQUENCE [LARGE SCALE GENOMIC DNA]</scope>
    <source>
        <strain evidence="8 9">HYT19</strain>
    </source>
</reference>
<dbReference type="Pfam" id="PF07695">
    <property type="entry name" value="7TMR-DISM_7TM"/>
    <property type="match status" value="1"/>
</dbReference>
<dbReference type="InterPro" id="IPR004358">
    <property type="entry name" value="Sig_transdc_His_kin-like_C"/>
</dbReference>
<dbReference type="GO" id="GO:0000155">
    <property type="term" value="F:phosphorelay sensor kinase activity"/>
    <property type="evidence" value="ECO:0007669"/>
    <property type="project" value="InterPro"/>
</dbReference>
<sequence>MKNTCLTLFFWFILLTSTLAQRDWPPVYTIKTDTATFSLDTAHFQVLEDPGGTLTFDQAQRSTGFRYAKLYDKYRVAHFYWQRMRLKNDRPHSVHLYLSGVADYFDMYWRDSLNRWQHQRTGYLVPDSQLPVYEGLQEQSRLPLSLAPGQETVIYKRTETALWNEPITYLSAYFQTEKGYKDNIVSYFRGQDGWKDFWFAGIAIGILLLAAIYNLTIFYSTKEKVYLYFAVCLLFFVLDRNSSYIQATFFGEYPYAFRFVSTFFFITFFVFFVQSIRQFVQPDAQLASLSKAITVTLVLTVLMNIFQIISYRYALVPQIEMYLALEVIIRVVYVLCLVLTYRMMKRDVADARYVFIAILQLFFWWSYTLVGTFARIYYQININRYLPPIFEYAETICFAWMIIFFSGALINRYNMTRRQVVQQAIEKEQLEKEREIERSRLIASQNERLEQQVKERTAELQQSLETLRATQDQLIQKEKLASLGELTAGIAHEIQNPLNFVNNFAEVSEELLDELNEERHKGQRDEALEEEILADLHQNLGKIRHHGRRADAIVKGMLEHSRASTGEKQITDMNALADEYLRLAYHGLRAKDKLFNCQLVTNYDPSLPNVEVVTQDIGRVLLNLYNNAFYAVQEKARTNGEQRNAEYQPTVTVQTQRHVDNVIICVRDNGTGIPESVKRKIFQPFFTTKPTGQGTGLGLSLAYDIVTKGHGGEMTVVSQEGEGTEFTIRLPTQTPTSADA</sequence>
<keyword evidence="3" id="KW-0597">Phosphoprotein</keyword>
<dbReference type="EMBL" id="QXED01000001">
    <property type="protein sequence ID" value="RIV27468.1"/>
    <property type="molecule type" value="Genomic_DNA"/>
</dbReference>
<feature type="domain" description="Histidine kinase" evidence="7">
    <location>
        <begin position="489"/>
        <end position="734"/>
    </location>
</feature>
<feature type="chain" id="PRO_5019316064" description="histidine kinase" evidence="6">
    <location>
        <begin position="23"/>
        <end position="740"/>
    </location>
</feature>
<evidence type="ECO:0000256" key="1">
    <source>
        <dbReference type="ARBA" id="ARBA00000085"/>
    </source>
</evidence>
<dbReference type="Pfam" id="PF07696">
    <property type="entry name" value="7TMR-DISMED2"/>
    <property type="match status" value="1"/>
</dbReference>
<accession>A0A418MJ17</accession>
<dbReference type="PANTHER" id="PTHR43065">
    <property type="entry name" value="SENSOR HISTIDINE KINASE"/>
    <property type="match status" value="1"/>
</dbReference>
<dbReference type="SUPFAM" id="SSF47384">
    <property type="entry name" value="Homodimeric domain of signal transducing histidine kinase"/>
    <property type="match status" value="1"/>
</dbReference>
<feature type="transmembrane region" description="Helical" evidence="5">
    <location>
        <begin position="321"/>
        <end position="341"/>
    </location>
</feature>
<protein>
    <recommendedName>
        <fullName evidence="2">histidine kinase</fullName>
        <ecNumber evidence="2">2.7.13.3</ecNumber>
    </recommendedName>
</protein>
<dbReference type="RefSeq" id="WP_119666319.1">
    <property type="nucleotide sequence ID" value="NZ_QXED01000001.1"/>
</dbReference>
<feature type="transmembrane region" description="Helical" evidence="5">
    <location>
        <begin position="197"/>
        <end position="218"/>
    </location>
</feature>
<keyword evidence="5" id="KW-0812">Transmembrane</keyword>
<dbReference type="SMART" id="SM00388">
    <property type="entry name" value="HisKA"/>
    <property type="match status" value="1"/>
</dbReference>
<dbReference type="Gene3D" id="2.60.40.2380">
    <property type="match status" value="1"/>
</dbReference>
<dbReference type="InterPro" id="IPR011623">
    <property type="entry name" value="7TMR_DISM_rcpt_extracell_dom1"/>
</dbReference>
<dbReference type="SUPFAM" id="SSF55874">
    <property type="entry name" value="ATPase domain of HSP90 chaperone/DNA topoisomerase II/histidine kinase"/>
    <property type="match status" value="1"/>
</dbReference>
<dbReference type="InterPro" id="IPR011622">
    <property type="entry name" value="7TMR_DISM_rcpt_extracell_dom2"/>
</dbReference>
<dbReference type="CDD" id="cd00082">
    <property type="entry name" value="HisKA"/>
    <property type="match status" value="1"/>
</dbReference>
<dbReference type="PRINTS" id="PR00344">
    <property type="entry name" value="BCTRLSENSOR"/>
</dbReference>
<dbReference type="Proteomes" id="UP000283523">
    <property type="component" value="Unassembled WGS sequence"/>
</dbReference>
<dbReference type="PANTHER" id="PTHR43065:SF42">
    <property type="entry name" value="TWO-COMPONENT SENSOR PPRA"/>
    <property type="match status" value="1"/>
</dbReference>
<feature type="transmembrane region" description="Helical" evidence="5">
    <location>
        <begin position="389"/>
        <end position="410"/>
    </location>
</feature>
<keyword evidence="4" id="KW-0175">Coiled coil</keyword>
<keyword evidence="9" id="KW-1185">Reference proteome</keyword>
<dbReference type="Gene3D" id="1.10.287.130">
    <property type="match status" value="1"/>
</dbReference>
<keyword evidence="5" id="KW-0472">Membrane</keyword>
<dbReference type="OrthoDB" id="9806995at2"/>
<dbReference type="PROSITE" id="PS50109">
    <property type="entry name" value="HIS_KIN"/>
    <property type="match status" value="1"/>
</dbReference>
<dbReference type="AlphaFoldDB" id="A0A418MJ17"/>
<feature type="transmembrane region" description="Helical" evidence="5">
    <location>
        <begin position="288"/>
        <end position="309"/>
    </location>
</feature>
<evidence type="ECO:0000256" key="5">
    <source>
        <dbReference type="SAM" id="Phobius"/>
    </source>
</evidence>
<evidence type="ECO:0000313" key="8">
    <source>
        <dbReference type="EMBL" id="RIV27468.1"/>
    </source>
</evidence>
<dbReference type="InterPro" id="IPR003661">
    <property type="entry name" value="HisK_dim/P_dom"/>
</dbReference>
<evidence type="ECO:0000256" key="4">
    <source>
        <dbReference type="SAM" id="Coils"/>
    </source>
</evidence>
<dbReference type="Pfam" id="PF02518">
    <property type="entry name" value="HATPase_c"/>
    <property type="match status" value="1"/>
</dbReference>
<dbReference type="EC" id="2.7.13.3" evidence="2"/>
<feature type="transmembrane region" description="Helical" evidence="5">
    <location>
        <begin position="353"/>
        <end position="377"/>
    </location>
</feature>
<name>A0A418MJ17_9BACT</name>
<dbReference type="SMART" id="SM00387">
    <property type="entry name" value="HATPase_c"/>
    <property type="match status" value="1"/>
</dbReference>